<dbReference type="PROSITE" id="PS51715">
    <property type="entry name" value="G_GB1_RHD3"/>
    <property type="match status" value="1"/>
</dbReference>
<dbReference type="GeneTree" id="ENSGT00940000165594"/>
<evidence type="ECO:0000256" key="2">
    <source>
        <dbReference type="ARBA" id="ARBA00023134"/>
    </source>
</evidence>
<gene>
    <name evidence="5" type="primary">LOC101243063</name>
</gene>
<evidence type="ECO:0000256" key="3">
    <source>
        <dbReference type="PROSITE-ProRule" id="PRU01052"/>
    </source>
</evidence>
<feature type="domain" description="GB1/RHD3-type G" evidence="4">
    <location>
        <begin position="1"/>
        <end position="196"/>
    </location>
</feature>
<evidence type="ECO:0000313" key="5">
    <source>
        <dbReference type="Ensembl" id="ENSCINP00000003506.3"/>
    </source>
</evidence>
<dbReference type="GO" id="GO:0003924">
    <property type="term" value="F:GTPase activity"/>
    <property type="evidence" value="ECO:0007669"/>
    <property type="project" value="InterPro"/>
</dbReference>
<accession>F7AMS6</accession>
<reference evidence="6" key="1">
    <citation type="journal article" date="2002" name="Science">
        <title>The draft genome of Ciona intestinalis: insights into chordate and vertebrate origins.</title>
        <authorList>
            <person name="Dehal P."/>
            <person name="Satou Y."/>
            <person name="Campbell R.K."/>
            <person name="Chapman J."/>
            <person name="Degnan B."/>
            <person name="De Tomaso A."/>
            <person name="Davidson B."/>
            <person name="Di Gregorio A."/>
            <person name="Gelpke M."/>
            <person name="Goodstein D.M."/>
            <person name="Harafuji N."/>
            <person name="Hastings K.E."/>
            <person name="Ho I."/>
            <person name="Hotta K."/>
            <person name="Huang W."/>
            <person name="Kawashima T."/>
            <person name="Lemaire P."/>
            <person name="Martinez D."/>
            <person name="Meinertzhagen I.A."/>
            <person name="Necula S."/>
            <person name="Nonaka M."/>
            <person name="Putnam N."/>
            <person name="Rash S."/>
            <person name="Saiga H."/>
            <person name="Satake M."/>
            <person name="Terry A."/>
            <person name="Yamada L."/>
            <person name="Wang H.G."/>
            <person name="Awazu S."/>
            <person name="Azumi K."/>
            <person name="Boore J."/>
            <person name="Branno M."/>
            <person name="Chin-Bow S."/>
            <person name="DeSantis R."/>
            <person name="Doyle S."/>
            <person name="Francino P."/>
            <person name="Keys D.N."/>
            <person name="Haga S."/>
            <person name="Hayashi H."/>
            <person name="Hino K."/>
            <person name="Imai K.S."/>
            <person name="Inaba K."/>
            <person name="Kano S."/>
            <person name="Kobayashi K."/>
            <person name="Kobayashi M."/>
            <person name="Lee B.I."/>
            <person name="Makabe K.W."/>
            <person name="Manohar C."/>
            <person name="Matassi G."/>
            <person name="Medina M."/>
            <person name="Mochizuki Y."/>
            <person name="Mount S."/>
            <person name="Morishita T."/>
            <person name="Miura S."/>
            <person name="Nakayama A."/>
            <person name="Nishizaka S."/>
            <person name="Nomoto H."/>
            <person name="Ohta F."/>
            <person name="Oishi K."/>
            <person name="Rigoutsos I."/>
            <person name="Sano M."/>
            <person name="Sasaki A."/>
            <person name="Sasakura Y."/>
            <person name="Shoguchi E."/>
            <person name="Shin-i T."/>
            <person name="Spagnuolo A."/>
            <person name="Stainier D."/>
            <person name="Suzuki M.M."/>
            <person name="Tassy O."/>
            <person name="Takatori N."/>
            <person name="Tokuoka M."/>
            <person name="Yagi K."/>
            <person name="Yoshizaki F."/>
            <person name="Wada S."/>
            <person name="Zhang C."/>
            <person name="Hyatt P.D."/>
            <person name="Larimer F."/>
            <person name="Detter C."/>
            <person name="Doggett N."/>
            <person name="Glavina T."/>
            <person name="Hawkins T."/>
            <person name="Richardson P."/>
            <person name="Lucas S."/>
            <person name="Kohara Y."/>
            <person name="Levine M."/>
            <person name="Satoh N."/>
            <person name="Rokhsar D.S."/>
        </authorList>
    </citation>
    <scope>NUCLEOTIDE SEQUENCE [LARGE SCALE GENOMIC DNA]</scope>
</reference>
<dbReference type="OMA" id="MLENDHG"/>
<dbReference type="Pfam" id="PF02263">
    <property type="entry name" value="GBP"/>
    <property type="match status" value="1"/>
</dbReference>
<keyword evidence="1" id="KW-0547">Nucleotide-binding</keyword>
<organism evidence="5 6">
    <name type="scientific">Ciona intestinalis</name>
    <name type="common">Transparent sea squirt</name>
    <name type="synonym">Ascidia intestinalis</name>
    <dbReference type="NCBI Taxonomy" id="7719"/>
    <lineage>
        <taxon>Eukaryota</taxon>
        <taxon>Metazoa</taxon>
        <taxon>Chordata</taxon>
        <taxon>Tunicata</taxon>
        <taxon>Ascidiacea</taxon>
        <taxon>Phlebobranchia</taxon>
        <taxon>Cionidae</taxon>
        <taxon>Ciona</taxon>
    </lineage>
</organism>
<keyword evidence="6" id="KW-1185">Reference proteome</keyword>
<dbReference type="HOGENOM" id="CLU_1566773_0_0_1"/>
<evidence type="ECO:0000313" key="6">
    <source>
        <dbReference type="Proteomes" id="UP000008144"/>
    </source>
</evidence>
<dbReference type="InterPro" id="IPR030386">
    <property type="entry name" value="G_GB1_RHD3_dom"/>
</dbReference>
<dbReference type="Ensembl" id="ENSCINT00000003506.3">
    <property type="protein sequence ID" value="ENSCINP00000003506.3"/>
    <property type="gene ID" value="ENSCING00000010486.3"/>
</dbReference>
<name>F7AMS6_CIOIN</name>
<sequence length="206" mass="23185">MLENDHGQKVAVFLMDTQGSFDKGMTAAECSFIAALSTSLSSVQIYNLKGGLIDESDLQLLQIFLNHARAIIETEQGEENDRTSQFQCLLFLIRNWQMPDYDYGSKGGLEYLEEVMNTDQAENKDVRKKIRESFADVRCHLLEHPGKKVAKLKDSKLDKIKVLDIDKDFLEGVDDLAKCLFSKDSLVVKKLNGKACTGKDLMKVAK</sequence>
<dbReference type="PANTHER" id="PTHR10751">
    <property type="entry name" value="GUANYLATE BINDING PROTEIN"/>
    <property type="match status" value="1"/>
</dbReference>
<evidence type="ECO:0000256" key="1">
    <source>
        <dbReference type="ARBA" id="ARBA00022741"/>
    </source>
</evidence>
<keyword evidence="2" id="KW-0342">GTP-binding</keyword>
<dbReference type="GO" id="GO:0005525">
    <property type="term" value="F:GTP binding"/>
    <property type="evidence" value="ECO:0007669"/>
    <property type="project" value="UniProtKB-KW"/>
</dbReference>
<dbReference type="InterPro" id="IPR027417">
    <property type="entry name" value="P-loop_NTPase"/>
</dbReference>
<dbReference type="SUPFAM" id="SSF52540">
    <property type="entry name" value="P-loop containing nucleoside triphosphate hydrolases"/>
    <property type="match status" value="1"/>
</dbReference>
<protein>
    <submittedName>
        <fullName evidence="5">Atlastin-2-like</fullName>
    </submittedName>
</protein>
<dbReference type="Gene3D" id="3.40.50.300">
    <property type="entry name" value="P-loop containing nucleotide triphosphate hydrolases"/>
    <property type="match status" value="1"/>
</dbReference>
<dbReference type="InterPro" id="IPR015894">
    <property type="entry name" value="Guanylate-bd_N"/>
</dbReference>
<dbReference type="InParanoid" id="F7AMS6"/>
<comment type="similarity">
    <text evidence="3">Belongs to the TRAFAC class dynamin-like GTPase superfamily. GB1/RHD3 GTPase family.</text>
</comment>
<proteinExistence type="inferred from homology"/>
<dbReference type="Proteomes" id="UP000008144">
    <property type="component" value="Unassembled WGS sequence"/>
</dbReference>
<evidence type="ECO:0000259" key="4">
    <source>
        <dbReference type="PROSITE" id="PS51715"/>
    </source>
</evidence>
<dbReference type="AlphaFoldDB" id="F7AMS6"/>
<reference evidence="5" key="2">
    <citation type="submission" date="2025-08" db="UniProtKB">
        <authorList>
            <consortium name="Ensembl"/>
        </authorList>
    </citation>
    <scope>IDENTIFICATION</scope>
</reference>
<reference evidence="5" key="3">
    <citation type="submission" date="2025-09" db="UniProtKB">
        <authorList>
            <consortium name="Ensembl"/>
        </authorList>
    </citation>
    <scope>IDENTIFICATION</scope>
</reference>